<keyword evidence="3" id="KW-1185">Reference proteome</keyword>
<protein>
    <recommendedName>
        <fullName evidence="1">CHK kinase-like domain-containing protein</fullName>
    </recommendedName>
</protein>
<dbReference type="Proteomes" id="UP000479190">
    <property type="component" value="Unassembled WGS sequence"/>
</dbReference>
<feature type="domain" description="CHK kinase-like" evidence="1">
    <location>
        <begin position="148"/>
        <end position="376"/>
    </location>
</feature>
<evidence type="ECO:0000313" key="2">
    <source>
        <dbReference type="EMBL" id="CAB0037173.1"/>
    </source>
</evidence>
<gene>
    <name evidence="2" type="ORF">TBRA_LOCUS9010</name>
</gene>
<dbReference type="Pfam" id="PF02958">
    <property type="entry name" value="EcKL"/>
    <property type="match status" value="2"/>
</dbReference>
<dbReference type="AlphaFoldDB" id="A0A6H5IK92"/>
<dbReference type="OrthoDB" id="191037at2759"/>
<dbReference type="PANTHER" id="PTHR11012:SF55">
    <property type="entry name" value="BHLH DOMAIN-CONTAINING PROTEIN"/>
    <property type="match status" value="1"/>
</dbReference>
<accession>A0A6H5IK92</accession>
<name>A0A6H5IK92_9HYME</name>
<reference evidence="2 3" key="1">
    <citation type="submission" date="2020-02" db="EMBL/GenBank/DDBJ databases">
        <authorList>
            <person name="Ferguson B K."/>
        </authorList>
    </citation>
    <scope>NUCLEOTIDE SEQUENCE [LARGE SCALE GENOMIC DNA]</scope>
</reference>
<dbReference type="EMBL" id="CADCXV010000846">
    <property type="protein sequence ID" value="CAB0037173.1"/>
    <property type="molecule type" value="Genomic_DNA"/>
</dbReference>
<evidence type="ECO:0000313" key="3">
    <source>
        <dbReference type="Proteomes" id="UP000479190"/>
    </source>
</evidence>
<evidence type="ECO:0000259" key="1">
    <source>
        <dbReference type="SMART" id="SM00587"/>
    </source>
</evidence>
<dbReference type="InterPro" id="IPR015897">
    <property type="entry name" value="CHK_kinase-like"/>
</dbReference>
<organism evidence="2 3">
    <name type="scientific">Trichogramma brassicae</name>
    <dbReference type="NCBI Taxonomy" id="86971"/>
    <lineage>
        <taxon>Eukaryota</taxon>
        <taxon>Metazoa</taxon>
        <taxon>Ecdysozoa</taxon>
        <taxon>Arthropoda</taxon>
        <taxon>Hexapoda</taxon>
        <taxon>Insecta</taxon>
        <taxon>Pterygota</taxon>
        <taxon>Neoptera</taxon>
        <taxon>Endopterygota</taxon>
        <taxon>Hymenoptera</taxon>
        <taxon>Apocrita</taxon>
        <taxon>Proctotrupomorpha</taxon>
        <taxon>Chalcidoidea</taxon>
        <taxon>Trichogrammatidae</taxon>
        <taxon>Trichogramma</taxon>
    </lineage>
</organism>
<proteinExistence type="predicted"/>
<sequence length="588" mass="68894">MLIEDDYDMTIKDSSTVVKSVVEASSELEGEDHTKRKILDSCYVPVTVPGGYYGSSCKLLRVITERQSVNGETKRRAYEKYLVKQLPPTKMARRVFKHPMTFCKELYFYETLAPLYQQLAKIDFAPRYVWSRLSLPNYDAKAPHNDALLVTRYLEDFKMVDRYKGASFEDAKMVVHALAWFHATGIAIRHKRPDVYQQIQENFGFPIHLEKSGEARRDNVESMIDEAFRNETMSQIDIEPGTAEWLKETQKDSSRLECCYPRAQRTDEEADELSCLCHNDLWANNVMIRISHQQQPQQCGESEESTIRSCFNSMKIAKYNRYNDVRFVDWQTYYVSSPLTELVFFIFVTLELPLDAKKIDDLLAMYRETLICVTYDRYNIDLSRSLSDSNRFFERLRRDARDELYHIVKFVKIASLVENEDPFDPIVDPETIDRLRSIFKIYREKKWLKETPREVGARGQDPYLRHVRQEILAEGQSRNSRRLGAQLSPTSVLRVRKAIQTDELSAEARRRGAQSYRDLSVRRLQQEVFDQGSSENSRRLGARSRHLRLRPVRKKFQLQGLSADPQRFGALERQLRMRDTREKISAEK</sequence>
<dbReference type="SUPFAM" id="SSF56112">
    <property type="entry name" value="Protein kinase-like (PK-like)"/>
    <property type="match status" value="1"/>
</dbReference>
<dbReference type="PANTHER" id="PTHR11012">
    <property type="entry name" value="PROTEIN KINASE-LIKE DOMAIN-CONTAINING"/>
    <property type="match status" value="1"/>
</dbReference>
<dbReference type="SMART" id="SM00587">
    <property type="entry name" value="CHK"/>
    <property type="match status" value="1"/>
</dbReference>
<dbReference type="InterPro" id="IPR011009">
    <property type="entry name" value="Kinase-like_dom_sf"/>
</dbReference>
<dbReference type="Gene3D" id="3.90.1200.10">
    <property type="match status" value="1"/>
</dbReference>
<dbReference type="InterPro" id="IPR004119">
    <property type="entry name" value="EcKL"/>
</dbReference>